<gene>
    <name evidence="1" type="ORF">A5710_00880</name>
</gene>
<sequence length="103" mass="10545">MSGAIHGELDGIAQDAQGLQAISDNQASTMHALASTMEGLGSTLQGAAGIQMQSVGEQLHAQGMRFSTTFAEHSQKMANNASIFESHDADGASVIAQVSGLIT</sequence>
<dbReference type="EMBL" id="LZKG01000173">
    <property type="protein sequence ID" value="OBI24299.1"/>
    <property type="molecule type" value="Genomic_DNA"/>
</dbReference>
<dbReference type="Proteomes" id="UP000093943">
    <property type="component" value="Unassembled WGS sequence"/>
</dbReference>
<dbReference type="Gene3D" id="1.10.287.1060">
    <property type="entry name" value="ESAT-6-like"/>
    <property type="match status" value="1"/>
</dbReference>
<name>A0A1A2XEN9_MYCSD</name>
<dbReference type="InterPro" id="IPR036689">
    <property type="entry name" value="ESAT-6-like_sf"/>
</dbReference>
<dbReference type="SUPFAM" id="SSF140453">
    <property type="entry name" value="EsxAB dimer-like"/>
    <property type="match status" value="1"/>
</dbReference>
<comment type="caution">
    <text evidence="1">The sequence shown here is derived from an EMBL/GenBank/DDBJ whole genome shotgun (WGS) entry which is preliminary data.</text>
</comment>
<evidence type="ECO:0000313" key="1">
    <source>
        <dbReference type="EMBL" id="OBI24299.1"/>
    </source>
</evidence>
<proteinExistence type="predicted"/>
<reference evidence="2" key="1">
    <citation type="submission" date="2016-06" db="EMBL/GenBank/DDBJ databases">
        <authorList>
            <person name="Sutton G."/>
            <person name="Brinkac L."/>
            <person name="Sanka R."/>
            <person name="Adams M."/>
            <person name="Lau E."/>
            <person name="Sam S."/>
            <person name="Sreng N."/>
            <person name="Him V."/>
            <person name="Kerleguer A."/>
            <person name="Cheng S."/>
        </authorList>
    </citation>
    <scope>NUCLEOTIDE SEQUENCE [LARGE SCALE GENOMIC DNA]</scope>
    <source>
        <strain evidence="2">E1876</strain>
    </source>
</reference>
<protein>
    <submittedName>
        <fullName evidence="1">Uncharacterized protein</fullName>
    </submittedName>
</protein>
<dbReference type="RefSeq" id="WP_065019534.1">
    <property type="nucleotide sequence ID" value="NZ_LZKG01000173.1"/>
</dbReference>
<organism evidence="1 2">
    <name type="scientific">Mycolicibacter sinensis (strain JDM601)</name>
    <name type="common">Mycobacterium sinense</name>
    <dbReference type="NCBI Taxonomy" id="875328"/>
    <lineage>
        <taxon>Bacteria</taxon>
        <taxon>Bacillati</taxon>
        <taxon>Actinomycetota</taxon>
        <taxon>Actinomycetes</taxon>
        <taxon>Mycobacteriales</taxon>
        <taxon>Mycobacteriaceae</taxon>
        <taxon>Mycolicibacter</taxon>
    </lineage>
</organism>
<dbReference type="AlphaFoldDB" id="A0A1A2XEN9"/>
<evidence type="ECO:0000313" key="2">
    <source>
        <dbReference type="Proteomes" id="UP000093943"/>
    </source>
</evidence>
<accession>A0A1A2XEN9</accession>